<name>A0A4Y2G4Q1_ARAVE</name>
<reference evidence="1 2" key="1">
    <citation type="journal article" date="2019" name="Sci. Rep.">
        <title>Orb-weaving spider Araneus ventricosus genome elucidates the spidroin gene catalogue.</title>
        <authorList>
            <person name="Kono N."/>
            <person name="Nakamura H."/>
            <person name="Ohtoshi R."/>
            <person name="Moran D.A.P."/>
            <person name="Shinohara A."/>
            <person name="Yoshida Y."/>
            <person name="Fujiwara M."/>
            <person name="Mori M."/>
            <person name="Tomita M."/>
            <person name="Arakawa K."/>
        </authorList>
    </citation>
    <scope>NUCLEOTIDE SEQUENCE [LARGE SCALE GENOMIC DNA]</scope>
</reference>
<dbReference type="OrthoDB" id="6434680at2759"/>
<dbReference type="PANTHER" id="PTHR47331">
    <property type="entry name" value="PHD-TYPE DOMAIN-CONTAINING PROTEIN"/>
    <property type="match status" value="1"/>
</dbReference>
<protein>
    <recommendedName>
        <fullName evidence="3">DUF5641 domain-containing protein</fullName>
    </recommendedName>
</protein>
<evidence type="ECO:0008006" key="3">
    <source>
        <dbReference type="Google" id="ProtNLM"/>
    </source>
</evidence>
<dbReference type="GO" id="GO:0003676">
    <property type="term" value="F:nucleic acid binding"/>
    <property type="evidence" value="ECO:0007669"/>
    <property type="project" value="InterPro"/>
</dbReference>
<dbReference type="AlphaFoldDB" id="A0A4Y2G4Q1"/>
<accession>A0A4Y2G4Q1</accession>
<proteinExistence type="predicted"/>
<dbReference type="Proteomes" id="UP000499080">
    <property type="component" value="Unassembled WGS sequence"/>
</dbReference>
<evidence type="ECO:0000313" key="2">
    <source>
        <dbReference type="Proteomes" id="UP000499080"/>
    </source>
</evidence>
<dbReference type="EMBL" id="BGPR01176545">
    <property type="protein sequence ID" value="GBM48690.1"/>
    <property type="molecule type" value="Genomic_DNA"/>
</dbReference>
<gene>
    <name evidence="1" type="ORF">AVEN_114580_1</name>
</gene>
<dbReference type="InterPro" id="IPR036397">
    <property type="entry name" value="RNaseH_sf"/>
</dbReference>
<keyword evidence="2" id="KW-1185">Reference proteome</keyword>
<evidence type="ECO:0000313" key="1">
    <source>
        <dbReference type="EMBL" id="GBM48690.1"/>
    </source>
</evidence>
<sequence>MPWWPVVRSRLWGWRVPGSKPDSLNIRRVWGLLHAKSYVVAKRSPVDAAWLQEEIDLGLCTRTTAQTLKVPVTVLWKSIGTRLLRKLVSFELLGKFNPPTAAWWIGWRERIVRTLKELLKRTLGKAVLNYEELYTVLYDSENVMNSHPLTYLSEDPRDLSSLTPAMFLLEKSESRVSDIDEIDDKHYLQRVRYRIKLLEGLRGRFRKEYLGQLIQNRNLSREHLSVEVGDMAFLGDDYKKV</sequence>
<dbReference type="Gene3D" id="3.30.420.10">
    <property type="entry name" value="Ribonuclease H-like superfamily/Ribonuclease H"/>
    <property type="match status" value="1"/>
</dbReference>
<comment type="caution">
    <text evidence="1">The sequence shown here is derived from an EMBL/GenBank/DDBJ whole genome shotgun (WGS) entry which is preliminary data.</text>
</comment>
<organism evidence="1 2">
    <name type="scientific">Araneus ventricosus</name>
    <name type="common">Orbweaver spider</name>
    <name type="synonym">Epeira ventricosa</name>
    <dbReference type="NCBI Taxonomy" id="182803"/>
    <lineage>
        <taxon>Eukaryota</taxon>
        <taxon>Metazoa</taxon>
        <taxon>Ecdysozoa</taxon>
        <taxon>Arthropoda</taxon>
        <taxon>Chelicerata</taxon>
        <taxon>Arachnida</taxon>
        <taxon>Araneae</taxon>
        <taxon>Araneomorphae</taxon>
        <taxon>Entelegynae</taxon>
        <taxon>Araneoidea</taxon>
        <taxon>Araneidae</taxon>
        <taxon>Araneus</taxon>
    </lineage>
</organism>